<feature type="active site" evidence="9">
    <location>
        <position position="45"/>
    </location>
</feature>
<dbReference type="InterPro" id="IPR036046">
    <property type="entry name" value="Acylphosphatase-like_dom_sf"/>
</dbReference>
<dbReference type="GO" id="GO:0051604">
    <property type="term" value="P:protein maturation"/>
    <property type="evidence" value="ECO:0007669"/>
    <property type="project" value="TreeGrafter"/>
</dbReference>
<gene>
    <name evidence="12" type="primary">hypF</name>
    <name evidence="12" type="ordered locus">trd_1863</name>
</gene>
<evidence type="ECO:0000256" key="8">
    <source>
        <dbReference type="PIRNR" id="PIRNR006256"/>
    </source>
</evidence>
<comment type="pathway">
    <text evidence="1">Protein modification; [NiFe] hydrogenase maturation.</text>
</comment>
<dbReference type="EMBL" id="CP001275">
    <property type="protein sequence ID" value="ACM04587.1"/>
    <property type="molecule type" value="Genomic_DNA"/>
</dbReference>
<evidence type="ECO:0000256" key="6">
    <source>
        <dbReference type="ARBA" id="ARBA00022833"/>
    </source>
</evidence>
<dbReference type="Pfam" id="PF07503">
    <property type="entry name" value="zf-HYPF"/>
    <property type="match status" value="2"/>
</dbReference>
<dbReference type="InterPro" id="IPR043129">
    <property type="entry name" value="ATPase_NBD"/>
</dbReference>
<dbReference type="GO" id="GO:0003725">
    <property type="term" value="F:double-stranded RNA binding"/>
    <property type="evidence" value="ECO:0007669"/>
    <property type="project" value="InterPro"/>
</dbReference>
<evidence type="ECO:0000256" key="1">
    <source>
        <dbReference type="ARBA" id="ARBA00004711"/>
    </source>
</evidence>
<dbReference type="InterPro" id="IPR055128">
    <property type="entry name" value="HypF_C_2"/>
</dbReference>
<dbReference type="Pfam" id="PF01300">
    <property type="entry name" value="Sua5_yciO_yrdC"/>
    <property type="match status" value="1"/>
</dbReference>
<evidence type="ECO:0000256" key="2">
    <source>
        <dbReference type="ARBA" id="ARBA00008097"/>
    </source>
</evidence>
<protein>
    <recommendedName>
        <fullName evidence="8">Carbamoyltransferase</fullName>
        <ecNumber evidence="8">6.2.-.-</ecNumber>
    </recommendedName>
</protein>
<dbReference type="InterPro" id="IPR051060">
    <property type="entry name" value="Carbamoyltrans_HypF-like"/>
</dbReference>
<dbReference type="SUPFAM" id="SSF55821">
    <property type="entry name" value="YrdC/RibB"/>
    <property type="match status" value="1"/>
</dbReference>
<dbReference type="InterPro" id="IPR017945">
    <property type="entry name" value="DHBP_synth_RibB-like_a/b_dom"/>
</dbReference>
<dbReference type="eggNOG" id="COG0068">
    <property type="taxonomic scope" value="Bacteria"/>
</dbReference>
<dbReference type="InterPro" id="IPR011125">
    <property type="entry name" value="Znf_HypF"/>
</dbReference>
<dbReference type="Gene3D" id="3.30.420.360">
    <property type="match status" value="1"/>
</dbReference>
<dbReference type="Pfam" id="PF00708">
    <property type="entry name" value="Acylphosphatase"/>
    <property type="match status" value="1"/>
</dbReference>
<dbReference type="Gene3D" id="3.30.110.120">
    <property type="match status" value="1"/>
</dbReference>
<dbReference type="AlphaFoldDB" id="B9L1W3"/>
<dbReference type="InterPro" id="IPR017968">
    <property type="entry name" value="Acylphosphatase_CS"/>
</dbReference>
<dbReference type="PANTHER" id="PTHR42959">
    <property type="entry name" value="CARBAMOYLTRANSFERASE"/>
    <property type="match status" value="1"/>
</dbReference>
<reference evidence="12 13" key="1">
    <citation type="journal article" date="2009" name="PLoS ONE">
        <title>Complete genome sequence of the aerobic CO-oxidizing thermophile Thermomicrobium roseum.</title>
        <authorList>
            <person name="Wu D."/>
            <person name="Raymond J."/>
            <person name="Wu M."/>
            <person name="Chatterji S."/>
            <person name="Ren Q."/>
            <person name="Graham J.E."/>
            <person name="Bryant D.A."/>
            <person name="Robb F."/>
            <person name="Colman A."/>
            <person name="Tallon L.J."/>
            <person name="Badger J.H."/>
            <person name="Madupu R."/>
            <person name="Ward N.L."/>
            <person name="Eisen J.A."/>
        </authorList>
    </citation>
    <scope>NUCLEOTIDE SEQUENCE [LARGE SCALE GENOMIC DNA]</scope>
    <source>
        <strain evidence="13">ATCC 27502 / DSM 5159 / P-2</strain>
    </source>
</reference>
<keyword evidence="4" id="KW-0479">Metal-binding</keyword>
<feature type="domain" description="Acylphosphatase-like" evidence="10">
    <location>
        <begin position="12"/>
        <end position="98"/>
    </location>
</feature>
<dbReference type="KEGG" id="tro:trd_1863"/>
<organism evidence="12 13">
    <name type="scientific">Thermomicrobium roseum (strain ATCC 27502 / DSM 5159 / P-2)</name>
    <dbReference type="NCBI Taxonomy" id="309801"/>
    <lineage>
        <taxon>Bacteria</taxon>
        <taxon>Pseudomonadati</taxon>
        <taxon>Thermomicrobiota</taxon>
        <taxon>Thermomicrobia</taxon>
        <taxon>Thermomicrobiales</taxon>
        <taxon>Thermomicrobiaceae</taxon>
        <taxon>Thermomicrobium</taxon>
    </lineage>
</organism>
<dbReference type="InterPro" id="IPR004421">
    <property type="entry name" value="Carbamoyltransferase_HypF"/>
</dbReference>
<dbReference type="HOGENOM" id="CLU_009164_0_0_0"/>
<dbReference type="NCBIfam" id="TIGR00143">
    <property type="entry name" value="hypF"/>
    <property type="match status" value="1"/>
</dbReference>
<dbReference type="GO" id="GO:0016743">
    <property type="term" value="F:carboxyl- or carbamoyltransferase activity"/>
    <property type="evidence" value="ECO:0007669"/>
    <property type="project" value="UniProtKB-UniRule"/>
</dbReference>
<dbReference type="Gene3D" id="3.30.420.40">
    <property type="match status" value="1"/>
</dbReference>
<evidence type="ECO:0000256" key="3">
    <source>
        <dbReference type="ARBA" id="ARBA00022598"/>
    </source>
</evidence>
<evidence type="ECO:0000256" key="5">
    <source>
        <dbReference type="ARBA" id="ARBA00022771"/>
    </source>
</evidence>
<comment type="catalytic activity">
    <reaction evidence="7">
        <text>C-terminal L-cysteinyl-[HypE protein] + carbamoyl phosphate + ATP + H2O = C-terminal S-carboxamide-L-cysteinyl-[HypE protein] + AMP + phosphate + diphosphate + H(+)</text>
        <dbReference type="Rhea" id="RHEA:55636"/>
        <dbReference type="Rhea" id="RHEA-COMP:14247"/>
        <dbReference type="Rhea" id="RHEA-COMP:14392"/>
        <dbReference type="ChEBI" id="CHEBI:15377"/>
        <dbReference type="ChEBI" id="CHEBI:15378"/>
        <dbReference type="ChEBI" id="CHEBI:30616"/>
        <dbReference type="ChEBI" id="CHEBI:33019"/>
        <dbReference type="ChEBI" id="CHEBI:43474"/>
        <dbReference type="ChEBI" id="CHEBI:58228"/>
        <dbReference type="ChEBI" id="CHEBI:76913"/>
        <dbReference type="ChEBI" id="CHEBI:139126"/>
        <dbReference type="ChEBI" id="CHEBI:456215"/>
    </reaction>
</comment>
<evidence type="ECO:0000256" key="9">
    <source>
        <dbReference type="PROSITE-ProRule" id="PRU00520"/>
    </source>
</evidence>
<evidence type="ECO:0000313" key="13">
    <source>
        <dbReference type="Proteomes" id="UP000000447"/>
    </source>
</evidence>
<dbReference type="Pfam" id="PF17788">
    <property type="entry name" value="HypF_C"/>
    <property type="match status" value="1"/>
</dbReference>
<keyword evidence="6" id="KW-0862">Zinc</keyword>
<comment type="similarity">
    <text evidence="2 8">Belongs to the carbamoyltransferase HypF family.</text>
</comment>
<dbReference type="UniPathway" id="UPA00335"/>
<name>B9L1W3_THERP</name>
<dbReference type="EC" id="6.2.-.-" evidence="8"/>
<dbReference type="GO" id="GO:0016874">
    <property type="term" value="F:ligase activity"/>
    <property type="evidence" value="ECO:0007669"/>
    <property type="project" value="UniProtKB-UniRule"/>
</dbReference>
<dbReference type="InterPro" id="IPR041440">
    <property type="entry name" value="HypF_C"/>
</dbReference>
<feature type="domain" description="YrdC-like" evidence="11">
    <location>
        <begin position="209"/>
        <end position="392"/>
    </location>
</feature>
<dbReference type="GO" id="GO:0003998">
    <property type="term" value="F:acylphosphatase activity"/>
    <property type="evidence" value="ECO:0007669"/>
    <property type="project" value="UniProtKB-EC"/>
</dbReference>
<evidence type="ECO:0000256" key="7">
    <source>
        <dbReference type="ARBA" id="ARBA00048220"/>
    </source>
</evidence>
<dbReference type="SUPFAM" id="SSF54975">
    <property type="entry name" value="Acylphosphatase/BLUF domain-like"/>
    <property type="match status" value="1"/>
</dbReference>
<dbReference type="PROSITE" id="PS51160">
    <property type="entry name" value="ACYLPHOSPHATASE_3"/>
    <property type="match status" value="1"/>
</dbReference>
<proteinExistence type="inferred from homology"/>
<keyword evidence="5" id="KW-0863">Zinc-finger</keyword>
<evidence type="ECO:0000256" key="4">
    <source>
        <dbReference type="ARBA" id="ARBA00022723"/>
    </source>
</evidence>
<keyword evidence="9" id="KW-0378">Hydrolase</keyword>
<evidence type="ECO:0000259" key="11">
    <source>
        <dbReference type="PROSITE" id="PS51163"/>
    </source>
</evidence>
<dbReference type="Pfam" id="PF22521">
    <property type="entry name" value="HypF_C_2"/>
    <property type="match status" value="1"/>
</dbReference>
<dbReference type="Gene3D" id="3.90.870.50">
    <property type="match status" value="1"/>
</dbReference>
<feature type="active site" evidence="9">
    <location>
        <position position="27"/>
    </location>
</feature>
<keyword evidence="13" id="KW-1185">Reference proteome</keyword>
<dbReference type="PANTHER" id="PTHR42959:SF1">
    <property type="entry name" value="CARBAMOYLTRANSFERASE HYPF"/>
    <property type="match status" value="1"/>
</dbReference>
<dbReference type="SUPFAM" id="SSF53067">
    <property type="entry name" value="Actin-like ATPase domain"/>
    <property type="match status" value="1"/>
</dbReference>
<accession>B9L1W3</accession>
<dbReference type="STRING" id="309801.trd_1863"/>
<sequence length="758" mass="82540">MAARSERSRILAWSIRVTGVVQGVGFRPFVYRLATRLGLGGWVLNTEQGVEIVVEGPEPALATFLSELESNPPPAARIASLSVQQTRPIGFAQFTIRESAQGDRPTTRVSPDLATCDACLRELFDPADRRFHYPYINCTNCGPRYSIILSLPYDRPRTTMKDWSLCPDCDREYHDPGDRRFHAQPIACPLCGPQYQLCTATGQLVARGEDAVRLAASWLVAGKILAVKGIGGYHLACDARNAAAVWALRERKFRKEKPFALMVRDLDTAAQLVELDDAASALLGSPARPILLLPARIELPGVAPENRDFGIMLPYAPLHYLLFAFGAPAVLVMTSANRSDEPIAFCDDDAFARLSGIADAFLVGERPIARRIDDSVIRHGPSGSILVRRARGLAPAVVATLPTTRPILAVGADLKNTVTLVVAGQAFVSQHIGDLEHWPVVEAFSTTIRDLCAMYEVNLDEALIVHDAHPEYVSTRLAQELPGTHVAVQHHRAHIASVLAEHECWDDSVVGFAFDGTGYGDDSSIWGGEVFVGSLVGGLRRVASLRPVLLPGGDAAARWPVQAAAGFLAMLPELPDLHASPFAFPKRYDEACTVLRRRVRCHPTTSMGRLFDTVAALCGFTRPITFEGQAAIWLEHLARQAGEVAPYPFPFVNHELDFRPLLAAVIRDRQRGRDIAAIARAFHEAVAHAICSVAAYCREAYGIRHVVLSGGVFQNMLLLTRVQQLLGQTTVWVNRMVPPNDGGISLGQAALAAARDAS</sequence>
<keyword evidence="3" id="KW-0436">Ligase</keyword>
<dbReference type="InterPro" id="IPR006070">
    <property type="entry name" value="Sua5-like_dom"/>
</dbReference>
<dbReference type="PROSITE" id="PS00150">
    <property type="entry name" value="ACYLPHOSPHATASE_1"/>
    <property type="match status" value="1"/>
</dbReference>
<dbReference type="Proteomes" id="UP000000447">
    <property type="component" value="Chromosome"/>
</dbReference>
<comment type="catalytic activity">
    <reaction evidence="9">
        <text>an acyl phosphate + H2O = a carboxylate + phosphate + H(+)</text>
        <dbReference type="Rhea" id="RHEA:14965"/>
        <dbReference type="ChEBI" id="CHEBI:15377"/>
        <dbReference type="ChEBI" id="CHEBI:15378"/>
        <dbReference type="ChEBI" id="CHEBI:29067"/>
        <dbReference type="ChEBI" id="CHEBI:43474"/>
        <dbReference type="ChEBI" id="CHEBI:59918"/>
        <dbReference type="EC" id="3.6.1.7"/>
    </reaction>
</comment>
<dbReference type="RefSeq" id="WP_015922805.1">
    <property type="nucleotide sequence ID" value="NC_011959.1"/>
</dbReference>
<dbReference type="InterPro" id="IPR001792">
    <property type="entry name" value="Acylphosphatase-like_dom"/>
</dbReference>
<evidence type="ECO:0000259" key="10">
    <source>
        <dbReference type="PROSITE" id="PS51160"/>
    </source>
</evidence>
<dbReference type="GO" id="GO:0008270">
    <property type="term" value="F:zinc ion binding"/>
    <property type="evidence" value="ECO:0007669"/>
    <property type="project" value="UniProtKB-KW"/>
</dbReference>
<dbReference type="PIRSF" id="PIRSF006256">
    <property type="entry name" value="CMPcnvr_hdrg_mat"/>
    <property type="match status" value="1"/>
</dbReference>
<evidence type="ECO:0000313" key="12">
    <source>
        <dbReference type="EMBL" id="ACM04587.1"/>
    </source>
</evidence>
<dbReference type="PROSITE" id="PS51163">
    <property type="entry name" value="YRDC"/>
    <property type="match status" value="1"/>
</dbReference>